<dbReference type="NCBIfam" id="TIGR03036">
    <property type="entry name" value="trp_2_3_diox"/>
    <property type="match status" value="1"/>
</dbReference>
<keyword evidence="11" id="KW-1185">Reference proteome</keyword>
<dbReference type="InterPro" id="IPR037217">
    <property type="entry name" value="Trp/Indoleamine_2_3_dOase-like"/>
</dbReference>
<dbReference type="InterPro" id="IPR004981">
    <property type="entry name" value="Trp_2_3_dOase"/>
</dbReference>
<dbReference type="InterPro" id="IPR017485">
    <property type="entry name" value="Trp_2-3-dOase_bac"/>
</dbReference>
<dbReference type="GO" id="GO:0019442">
    <property type="term" value="P:L-tryptophan catabolic process to acetyl-CoA"/>
    <property type="evidence" value="ECO:0007669"/>
    <property type="project" value="TreeGrafter"/>
</dbReference>
<dbReference type="PANTHER" id="PTHR10138">
    <property type="entry name" value="TRYPTOPHAN 2,3-DIOXYGENASE"/>
    <property type="match status" value="1"/>
</dbReference>
<evidence type="ECO:0000256" key="6">
    <source>
        <dbReference type="ARBA" id="ARBA00023004"/>
    </source>
</evidence>
<evidence type="ECO:0000256" key="9">
    <source>
        <dbReference type="HAMAP-Rule" id="MF_01972"/>
    </source>
</evidence>
<feature type="binding site" evidence="9">
    <location>
        <position position="116"/>
    </location>
    <ligand>
        <name>substrate</name>
    </ligand>
</feature>
<dbReference type="GO" id="GO:0046872">
    <property type="term" value="F:metal ion binding"/>
    <property type="evidence" value="ECO:0007669"/>
    <property type="project" value="UniProtKB-KW"/>
</dbReference>
<proteinExistence type="inferred from homology"/>
<dbReference type="PANTHER" id="PTHR10138:SF0">
    <property type="entry name" value="TRYPTOPHAN 2,3-DIOXYGENASE"/>
    <property type="match status" value="1"/>
</dbReference>
<dbReference type="HAMAP" id="MF_01972">
    <property type="entry name" value="T23O"/>
    <property type="match status" value="1"/>
</dbReference>
<evidence type="ECO:0000256" key="2">
    <source>
        <dbReference type="ARBA" id="ARBA00022617"/>
    </source>
</evidence>
<comment type="similarity">
    <text evidence="9">Belongs to the tryptophan 2,3-dioxygenase family.</text>
</comment>
<organism evidence="10 11">
    <name type="scientific">Hwanghaeella grinnelliae</name>
    <dbReference type="NCBI Taxonomy" id="2500179"/>
    <lineage>
        <taxon>Bacteria</taxon>
        <taxon>Pseudomonadati</taxon>
        <taxon>Pseudomonadota</taxon>
        <taxon>Alphaproteobacteria</taxon>
        <taxon>Rhodospirillales</taxon>
        <taxon>Rhodospirillaceae</taxon>
        <taxon>Hwanghaeella</taxon>
    </lineage>
</organism>
<comment type="pathway">
    <text evidence="9">Amino-acid degradation; L-tryptophan degradation via kynurenine pathway; L-kynurenine from L-tryptophan: step 1/2.</text>
</comment>
<sequence>MTDETKRGENLPEGAHTDFSDSMSYGGYLRLTDLLSAQKPVSDAHDEMLFIVIHQATELWMKLIIHEIRAAMAALEGDAFGPAFKMLSRVARIQTQLIQSWSVLSTMTPADYLTFRDDLGRSSGFQSAQYREIEFLMGNKRRAMLAPFAETPAVHAHLLATLEGPSLYDVALEALKRNGFEVSDEVLRRDRTHPYQADDSVRKAWTSIYQKPDGHWELYELAEKLVDLEDSFQQWRFRHLETVKRIIGHRRGTGGTAGVGYLQHALSYVFFPELWDLRTEL</sequence>
<dbReference type="Pfam" id="PF03301">
    <property type="entry name" value="Trp_dioxygenase"/>
    <property type="match status" value="1"/>
</dbReference>
<dbReference type="FunFam" id="1.20.58.480:FF:000001">
    <property type="entry name" value="Tryptophan 2,3-dioxygenase"/>
    <property type="match status" value="1"/>
</dbReference>
<dbReference type="GO" id="GO:0004833">
    <property type="term" value="F:L-tryptophan 2,3-dioxygenase activity"/>
    <property type="evidence" value="ECO:0007669"/>
    <property type="project" value="UniProtKB-UniRule"/>
</dbReference>
<dbReference type="Gene3D" id="1.20.58.480">
    <property type="match status" value="1"/>
</dbReference>
<feature type="binding site" evidence="9">
    <location>
        <begin position="50"/>
        <end position="54"/>
    </location>
    <ligand>
        <name>substrate</name>
    </ligand>
</feature>
<keyword evidence="4 9" id="KW-0223">Dioxygenase</keyword>
<dbReference type="GO" id="GO:0019441">
    <property type="term" value="P:L-tryptophan catabolic process to kynurenine"/>
    <property type="evidence" value="ECO:0007669"/>
    <property type="project" value="UniProtKB-UniRule"/>
</dbReference>
<evidence type="ECO:0000256" key="4">
    <source>
        <dbReference type="ARBA" id="ARBA00022964"/>
    </source>
</evidence>
<gene>
    <name evidence="9 10" type="primary">kynA</name>
    <name evidence="10" type="ORF">EOI86_21585</name>
</gene>
<comment type="caution">
    <text evidence="10">The sequence shown here is derived from an EMBL/GenBank/DDBJ whole genome shotgun (WGS) entry which is preliminary data.</text>
</comment>
<feature type="binding site" evidence="9">
    <location>
        <position position="112"/>
    </location>
    <ligand>
        <name>substrate</name>
    </ligand>
</feature>
<comment type="catalytic activity">
    <reaction evidence="8 9">
        <text>L-tryptophan + O2 = N-formyl-L-kynurenine</text>
        <dbReference type="Rhea" id="RHEA:24536"/>
        <dbReference type="ChEBI" id="CHEBI:15379"/>
        <dbReference type="ChEBI" id="CHEBI:57912"/>
        <dbReference type="ChEBI" id="CHEBI:58629"/>
        <dbReference type="EC" id="1.13.11.11"/>
    </reaction>
</comment>
<keyword evidence="7 9" id="KW-0823">Tryptophan catabolism</keyword>
<evidence type="ECO:0000256" key="8">
    <source>
        <dbReference type="ARBA" id="ARBA00050412"/>
    </source>
</evidence>
<accession>A0A437QGQ1</accession>
<evidence type="ECO:0000256" key="7">
    <source>
        <dbReference type="ARBA" id="ARBA00023079"/>
    </source>
</evidence>
<dbReference type="EC" id="1.13.11.11" evidence="9"/>
<dbReference type="UniPathway" id="UPA00333">
    <property type="reaction ID" value="UER00453"/>
</dbReference>
<dbReference type="GO" id="GO:0020037">
    <property type="term" value="F:heme binding"/>
    <property type="evidence" value="ECO:0007669"/>
    <property type="project" value="UniProtKB-UniRule"/>
</dbReference>
<comment type="cofactor">
    <cofactor evidence="9">
        <name>heme</name>
        <dbReference type="ChEBI" id="CHEBI:30413"/>
    </cofactor>
    <text evidence="9">Binds 1 heme group per subunit.</text>
</comment>
<evidence type="ECO:0000256" key="5">
    <source>
        <dbReference type="ARBA" id="ARBA00023002"/>
    </source>
</evidence>
<dbReference type="OrthoDB" id="9776847at2"/>
<keyword evidence="2 9" id="KW-0349">Heme</keyword>
<keyword evidence="6 9" id="KW-0408">Iron</keyword>
<dbReference type="Proteomes" id="UP000287447">
    <property type="component" value="Unassembled WGS sequence"/>
</dbReference>
<evidence type="ECO:0000313" key="10">
    <source>
        <dbReference type="EMBL" id="RVU33741.1"/>
    </source>
</evidence>
<dbReference type="EMBL" id="SADE01000004">
    <property type="protein sequence ID" value="RVU33741.1"/>
    <property type="molecule type" value="Genomic_DNA"/>
</dbReference>
<dbReference type="AlphaFoldDB" id="A0A437QGQ1"/>
<keyword evidence="5 9" id="KW-0560">Oxidoreductase</keyword>
<feature type="binding site" evidence="9">
    <location>
        <position position="253"/>
    </location>
    <ligand>
        <name>substrate</name>
    </ligand>
</feature>
<name>A0A437QGQ1_9PROT</name>
<comment type="subunit">
    <text evidence="1 9">Homotetramer.</text>
</comment>
<protein>
    <recommendedName>
        <fullName evidence="9">Tryptophan 2,3-dioxygenase</fullName>
        <shortName evidence="9">TDO</shortName>
        <ecNumber evidence="9">1.13.11.11</ecNumber>
    </recommendedName>
    <alternativeName>
        <fullName evidence="9">Tryptamin 2,3-dioxygenase</fullName>
    </alternativeName>
    <alternativeName>
        <fullName evidence="9">Tryptophan oxygenase</fullName>
        <shortName evidence="9">TO</shortName>
        <shortName evidence="9">TRPO</shortName>
    </alternativeName>
    <alternativeName>
        <fullName evidence="9">Tryptophan pyrrolase</fullName>
    </alternativeName>
    <alternativeName>
        <fullName evidence="9">Tryptophanase</fullName>
    </alternativeName>
</protein>
<evidence type="ECO:0000313" key="11">
    <source>
        <dbReference type="Proteomes" id="UP000287447"/>
    </source>
</evidence>
<feature type="binding site" description="axial binding residue" evidence="9">
    <location>
        <position position="239"/>
    </location>
    <ligand>
        <name>heme</name>
        <dbReference type="ChEBI" id="CHEBI:30413"/>
    </ligand>
    <ligandPart>
        <name>Fe</name>
        <dbReference type="ChEBI" id="CHEBI:18248"/>
    </ligandPart>
</feature>
<dbReference type="SUPFAM" id="SSF140959">
    <property type="entry name" value="Indolic compounds 2,3-dioxygenase-like"/>
    <property type="match status" value="1"/>
</dbReference>
<keyword evidence="3 9" id="KW-0479">Metal-binding</keyword>
<evidence type="ECO:0000256" key="3">
    <source>
        <dbReference type="ARBA" id="ARBA00022723"/>
    </source>
</evidence>
<reference evidence="11" key="1">
    <citation type="submission" date="2019-01" db="EMBL/GenBank/DDBJ databases">
        <title>Gri0909 isolated from a small marine red alga.</title>
        <authorList>
            <person name="Kim J."/>
            <person name="Jeong S.E."/>
            <person name="Jeon C.O."/>
        </authorList>
    </citation>
    <scope>NUCLEOTIDE SEQUENCE [LARGE SCALE GENOMIC DNA]</scope>
    <source>
        <strain evidence="11">Gri0909</strain>
    </source>
</reference>
<comment type="function">
    <text evidence="9">Heme-dependent dioxygenase that catalyzes the oxidative cleavage of the L-tryptophan (L-Trp) pyrrole ring and converts L-tryptophan to N-formyl-L-kynurenine. Catalyzes the oxidative cleavage of the indole moiety.</text>
</comment>
<dbReference type="RefSeq" id="WP_127767771.1">
    <property type="nucleotide sequence ID" value="NZ_SADE01000004.1"/>
</dbReference>
<evidence type="ECO:0000256" key="1">
    <source>
        <dbReference type="ARBA" id="ARBA00011881"/>
    </source>
</evidence>